<sequence>MKCGKCSFVNSEGSRYCQHCGTRLFVSRGKIGREHVNETRTIEGVRAHGVVVTPLAKKHVNTSGRIMPQITIIPHEDGTWFCPLCGDKNTEVCCKSCDFERYEKV</sequence>
<evidence type="ECO:0000313" key="2">
    <source>
        <dbReference type="Proteomes" id="UP000184038"/>
    </source>
</evidence>
<dbReference type="AlphaFoldDB" id="A0A1M7KL69"/>
<name>A0A1M7KL69_9FIRM</name>
<evidence type="ECO:0008006" key="3">
    <source>
        <dbReference type="Google" id="ProtNLM"/>
    </source>
</evidence>
<evidence type="ECO:0000313" key="1">
    <source>
        <dbReference type="EMBL" id="SHM66095.1"/>
    </source>
</evidence>
<accession>A0A1M7KL69</accession>
<reference evidence="1 2" key="1">
    <citation type="submission" date="2016-11" db="EMBL/GenBank/DDBJ databases">
        <authorList>
            <person name="Jaros S."/>
            <person name="Januszkiewicz K."/>
            <person name="Wedrychowicz H."/>
        </authorList>
    </citation>
    <scope>NUCLEOTIDE SEQUENCE [LARGE SCALE GENOMIC DNA]</scope>
    <source>
        <strain evidence="1 2">DSM 15930</strain>
    </source>
</reference>
<protein>
    <recommendedName>
        <fullName evidence="3">Double zinc ribbon</fullName>
    </recommendedName>
</protein>
<proteinExistence type="predicted"/>
<dbReference type="RefSeq" id="WP_073288730.1">
    <property type="nucleotide sequence ID" value="NZ_FRCP01000014.1"/>
</dbReference>
<dbReference type="EMBL" id="FRCP01000014">
    <property type="protein sequence ID" value="SHM66095.1"/>
    <property type="molecule type" value="Genomic_DNA"/>
</dbReference>
<gene>
    <name evidence="1" type="ORF">SAMN02746066_02792</name>
</gene>
<dbReference type="OrthoDB" id="2236865at2"/>
<keyword evidence="2" id="KW-1185">Reference proteome</keyword>
<organism evidence="1 2">
    <name type="scientific">Anaerosporobacter mobilis DSM 15930</name>
    <dbReference type="NCBI Taxonomy" id="1120996"/>
    <lineage>
        <taxon>Bacteria</taxon>
        <taxon>Bacillati</taxon>
        <taxon>Bacillota</taxon>
        <taxon>Clostridia</taxon>
        <taxon>Lachnospirales</taxon>
        <taxon>Lachnospiraceae</taxon>
        <taxon>Anaerosporobacter</taxon>
    </lineage>
</organism>
<dbReference type="Proteomes" id="UP000184038">
    <property type="component" value="Unassembled WGS sequence"/>
</dbReference>